<dbReference type="PIRSF" id="PIRSF016578">
    <property type="entry name" value="HsaA"/>
    <property type="match status" value="1"/>
</dbReference>
<dbReference type="Gene3D" id="1.20.140.10">
    <property type="entry name" value="Butyryl-CoA Dehydrogenase, subunit A, domain 3"/>
    <property type="match status" value="1"/>
</dbReference>
<dbReference type="AlphaFoldDB" id="A0A919XY62"/>
<evidence type="ECO:0000256" key="1">
    <source>
        <dbReference type="ARBA" id="ARBA00023002"/>
    </source>
</evidence>
<evidence type="ECO:0000313" key="3">
    <source>
        <dbReference type="EMBL" id="GIO40214.1"/>
    </source>
</evidence>
<dbReference type="InterPro" id="IPR037069">
    <property type="entry name" value="AcylCoA_DH/ox_N_sf"/>
</dbReference>
<dbReference type="PANTHER" id="PTHR43884">
    <property type="entry name" value="ACYL-COA DEHYDROGENASE"/>
    <property type="match status" value="1"/>
</dbReference>
<dbReference type="PANTHER" id="PTHR43884:SF12">
    <property type="entry name" value="ISOVALERYL-COA DEHYDROGENASE, MITOCHONDRIAL-RELATED"/>
    <property type="match status" value="1"/>
</dbReference>
<dbReference type="GO" id="GO:0003995">
    <property type="term" value="F:acyl-CoA dehydrogenase activity"/>
    <property type="evidence" value="ECO:0007669"/>
    <property type="project" value="TreeGrafter"/>
</dbReference>
<accession>A0A919XY62</accession>
<reference evidence="3 4" key="1">
    <citation type="submission" date="2021-03" db="EMBL/GenBank/DDBJ databases">
        <title>Antimicrobial resistance genes in bacteria isolated from Japanese honey, and their potential for conferring macrolide and lincosamide resistance in the American foulbrood pathogen Paenibacillus larvae.</title>
        <authorList>
            <person name="Okamoto M."/>
            <person name="Kumagai M."/>
            <person name="Kanamori H."/>
            <person name="Takamatsu D."/>
        </authorList>
    </citation>
    <scope>NUCLEOTIDE SEQUENCE [LARGE SCALE GENOMIC DNA]</scope>
    <source>
        <strain evidence="3 4">J41TS12</strain>
    </source>
</reference>
<dbReference type="SUPFAM" id="SSF56645">
    <property type="entry name" value="Acyl-CoA dehydrogenase NM domain-like"/>
    <property type="match status" value="1"/>
</dbReference>
<keyword evidence="1" id="KW-0560">Oxidoreductase</keyword>
<evidence type="ECO:0000313" key="4">
    <source>
        <dbReference type="Proteomes" id="UP000681162"/>
    </source>
</evidence>
<proteinExistence type="predicted"/>
<dbReference type="InterPro" id="IPR009100">
    <property type="entry name" value="AcylCoA_DH/oxidase_NM_dom_sf"/>
</dbReference>
<feature type="domain" description="Acyl-CoA dehydrogenase C-terminal" evidence="2">
    <location>
        <begin position="232"/>
        <end position="353"/>
    </location>
</feature>
<dbReference type="EMBL" id="BORR01000041">
    <property type="protein sequence ID" value="GIO40214.1"/>
    <property type="molecule type" value="Genomic_DNA"/>
</dbReference>
<dbReference type="Proteomes" id="UP000681162">
    <property type="component" value="Unassembled WGS sequence"/>
</dbReference>
<dbReference type="Gene3D" id="2.40.110.10">
    <property type="entry name" value="Butyryl-CoA Dehydrogenase, subunit A, domain 2"/>
    <property type="match status" value="1"/>
</dbReference>
<dbReference type="InterPro" id="IPR013107">
    <property type="entry name" value="Acyl-CoA_DH_C"/>
</dbReference>
<dbReference type="Gene3D" id="1.10.540.10">
    <property type="entry name" value="Acyl-CoA dehydrogenase/oxidase, N-terminal domain"/>
    <property type="match status" value="1"/>
</dbReference>
<organism evidence="3 4">
    <name type="scientific">Paenibacillus antibioticophila</name>
    <dbReference type="NCBI Taxonomy" id="1274374"/>
    <lineage>
        <taxon>Bacteria</taxon>
        <taxon>Bacillati</taxon>
        <taxon>Bacillota</taxon>
        <taxon>Bacilli</taxon>
        <taxon>Bacillales</taxon>
        <taxon>Paenibacillaceae</taxon>
        <taxon>Paenibacillus</taxon>
    </lineage>
</organism>
<comment type="caution">
    <text evidence="3">The sequence shown here is derived from an EMBL/GenBank/DDBJ whole genome shotgun (WGS) entry which is preliminary data.</text>
</comment>
<gene>
    <name evidence="3" type="primary">nrgC</name>
    <name evidence="3" type="ORF">J41TS12_50750</name>
</gene>
<dbReference type="Pfam" id="PF08028">
    <property type="entry name" value="Acyl-CoA_dh_2"/>
    <property type="match status" value="1"/>
</dbReference>
<name>A0A919XY62_9BACL</name>
<evidence type="ECO:0000259" key="2">
    <source>
        <dbReference type="Pfam" id="PF08028"/>
    </source>
</evidence>
<dbReference type="SUPFAM" id="SSF47203">
    <property type="entry name" value="Acyl-CoA dehydrogenase C-terminal domain-like"/>
    <property type="match status" value="1"/>
</dbReference>
<sequence>MVYTQQEIEFIRQHSLDMDKNRRLPKAVLDFIYDRRLFHLFVPNQLDGRMTELPEAARQFQACSRIDGNLGWAVTIGAGGGFFAALLEHDVSQQIFARREAVIAGSGMPTGTAKRVEGGYIVSGSWKYCSGSSYATTFTANAVIEAAETSTESDCTVSASVEKEIRAFAFHPEQIRIHPDWNAFGLRATASHTIAADEVFVPEHRTFRFDKTMGFENEPIYRYPFLPFAQVSFAAVAIGIAEHFLEAAEALAVERGGETYVMDNLKKHSDFLRDFTTTFYKSVEASWRELLLQGGISASTEAEITTASIGAAKTALTCGQALFPLLGLAAAMEDSEVNRCWRDLQTACSHSLLRSYS</sequence>
<protein>
    <submittedName>
        <fullName evidence="3">Acyl-CoA dehydrogenase</fullName>
    </submittedName>
</protein>
<keyword evidence="4" id="KW-1185">Reference proteome</keyword>
<dbReference type="RefSeq" id="WP_212944444.1">
    <property type="nucleotide sequence ID" value="NZ_BORR01000041.1"/>
</dbReference>
<dbReference type="GO" id="GO:0050660">
    <property type="term" value="F:flavin adenine dinucleotide binding"/>
    <property type="evidence" value="ECO:0007669"/>
    <property type="project" value="InterPro"/>
</dbReference>
<dbReference type="InterPro" id="IPR036250">
    <property type="entry name" value="AcylCo_DH-like_C"/>
</dbReference>
<dbReference type="InterPro" id="IPR046373">
    <property type="entry name" value="Acyl-CoA_Oxase/DH_mid-dom_sf"/>
</dbReference>